<keyword evidence="3" id="KW-1185">Reference proteome</keyword>
<gene>
    <name evidence="2" type="ORF">DC094_09150</name>
</gene>
<feature type="compositionally biased region" description="Low complexity" evidence="1">
    <location>
        <begin position="10"/>
        <end position="19"/>
    </location>
</feature>
<feature type="compositionally biased region" description="Basic residues" evidence="1">
    <location>
        <begin position="25"/>
        <end position="51"/>
    </location>
</feature>
<organism evidence="2 3">
    <name type="scientific">Pelagibaculum spongiae</name>
    <dbReference type="NCBI Taxonomy" id="2080658"/>
    <lineage>
        <taxon>Bacteria</taxon>
        <taxon>Pseudomonadati</taxon>
        <taxon>Pseudomonadota</taxon>
        <taxon>Gammaproteobacteria</taxon>
        <taxon>Oceanospirillales</taxon>
        <taxon>Pelagibaculum</taxon>
    </lineage>
</organism>
<evidence type="ECO:0000256" key="1">
    <source>
        <dbReference type="SAM" id="MobiDB-lite"/>
    </source>
</evidence>
<comment type="caution">
    <text evidence="2">The sequence shown here is derived from an EMBL/GenBank/DDBJ whole genome shotgun (WGS) entry which is preliminary data.</text>
</comment>
<dbReference type="EMBL" id="QDDL01000003">
    <property type="protein sequence ID" value="PVZ69487.1"/>
    <property type="molecule type" value="Genomic_DNA"/>
</dbReference>
<reference evidence="2 3" key="1">
    <citation type="submission" date="2018-04" db="EMBL/GenBank/DDBJ databases">
        <title>Thalassorhabdus spongiae gen. nov., sp. nov., isolated from a marine sponge in South-West Iceland.</title>
        <authorList>
            <person name="Knobloch S."/>
            <person name="Daussin A."/>
            <person name="Johannsson R."/>
            <person name="Marteinsson V.T."/>
        </authorList>
    </citation>
    <scope>NUCLEOTIDE SEQUENCE [LARGE SCALE GENOMIC DNA]</scope>
    <source>
        <strain evidence="2 3">Hp12</strain>
    </source>
</reference>
<dbReference type="Proteomes" id="UP000244906">
    <property type="component" value="Unassembled WGS sequence"/>
</dbReference>
<evidence type="ECO:0000313" key="3">
    <source>
        <dbReference type="Proteomes" id="UP000244906"/>
    </source>
</evidence>
<dbReference type="AlphaFoldDB" id="A0A2V1H2G5"/>
<proteinExistence type="predicted"/>
<sequence>MTKETAPENVAPETTAPEKAPAKKATVKKAAVKKSAPKKAPAKKAVVKKDRKRPESVQLMSDYFSENRSIMPQNIGGHREEIIALIMQGLSPEEAFSQFVKT</sequence>
<accession>A0A2V1H2G5</accession>
<protein>
    <submittedName>
        <fullName evidence="2">Uncharacterized protein</fullName>
    </submittedName>
</protein>
<evidence type="ECO:0000313" key="2">
    <source>
        <dbReference type="EMBL" id="PVZ69487.1"/>
    </source>
</evidence>
<name>A0A2V1H2G5_9GAMM</name>
<feature type="region of interest" description="Disordered" evidence="1">
    <location>
        <begin position="1"/>
        <end position="55"/>
    </location>
</feature>
<dbReference type="RefSeq" id="WP_116686823.1">
    <property type="nucleotide sequence ID" value="NZ_CAWNYD010000003.1"/>
</dbReference>